<sequence length="371" mass="42445">MAVDLGDRMELASHQGPRPGSAKKIGRFPSPWAYNTSWMSGWILAIVLVAYTCHKFKMMSGPIHAQLHDIHEMMVQRTKLHFDSPEFRTLSAGIQDGFQHFYTQMAKRKTVILGWVTGWMALGILLVLFYIFIMQLLVRKIGKVLRLCEAEHLTFLNQTCDQDFQAEKLEIVEKSLVPLQALRQELRLLMFFSFSVMMVLLAEVSICAYRFWSIKRGHFSAFMIEFTLVSAMIPSVFMSPVLLVQCWTGLISYAPAHDAHETQDNQQTDRTHGIEMGRSKKGGWSNLIDQHTAEASSQVSTKFQLPAFYQKLFWWYANPDTDDIDCLHIQSNYPPSTVQMSTASLVSIDPESNRLQLQSIQLSELPDSHHH</sequence>
<reference evidence="2" key="1">
    <citation type="submission" date="2009-11" db="EMBL/GenBank/DDBJ databases">
        <authorList>
            <consortium name="The Broad Institute Genome Sequencing Platform"/>
            <person name="Ward D."/>
            <person name="Feldgarden M."/>
            <person name="Earl A."/>
            <person name="Young S.K."/>
            <person name="Zeng Q."/>
            <person name="Koehrsen M."/>
            <person name="Alvarado L."/>
            <person name="Berlin A."/>
            <person name="Bochicchio J."/>
            <person name="Borenstein D."/>
            <person name="Chapman S.B."/>
            <person name="Chen Z."/>
            <person name="Engels R."/>
            <person name="Freedman E."/>
            <person name="Gellesch M."/>
            <person name="Goldberg J."/>
            <person name="Griggs A."/>
            <person name="Gujja S."/>
            <person name="Heilman E."/>
            <person name="Heiman D."/>
            <person name="Hepburn T."/>
            <person name="Howarth C."/>
            <person name="Jen D."/>
            <person name="Larson L."/>
            <person name="Lewis B."/>
            <person name="Mehta T."/>
            <person name="Park D."/>
            <person name="Pearson M."/>
            <person name="Roberts A."/>
            <person name="Saif S."/>
            <person name="Shea T."/>
            <person name="Shenoy N."/>
            <person name="Sisk P."/>
            <person name="Stolte C."/>
            <person name="Sykes S."/>
            <person name="Thomson T."/>
            <person name="Walk T."/>
            <person name="White J."/>
            <person name="Yandava C."/>
            <person name="Izard J."/>
            <person name="Baranova O.V."/>
            <person name="Blanton J.M."/>
            <person name="Tanner A.C."/>
            <person name="Dewhirst F.E."/>
            <person name="Haas B."/>
            <person name="Nusbaum C."/>
            <person name="Birren B."/>
        </authorList>
    </citation>
    <scope>NUCLEOTIDE SEQUENCE [LARGE SCALE GENOMIC DNA]</scope>
    <source>
        <strain evidence="2">1-1 BBBD Race 1</strain>
    </source>
</reference>
<proteinExistence type="predicted"/>
<dbReference type="EMBL" id="ADAS02000237">
    <property type="protein sequence ID" value="OAV87976.1"/>
    <property type="molecule type" value="Genomic_DNA"/>
</dbReference>
<dbReference type="EnsemblFungi" id="PTTG_29209-t43_1">
    <property type="protein sequence ID" value="PTTG_29209-t43_1-p1"/>
    <property type="gene ID" value="PTTG_29209"/>
</dbReference>
<protein>
    <submittedName>
        <fullName evidence="2 3">Uncharacterized protein</fullName>
    </submittedName>
</protein>
<evidence type="ECO:0000313" key="3">
    <source>
        <dbReference type="EnsemblFungi" id="PTTG_29209-t43_1-p1"/>
    </source>
</evidence>
<reference evidence="3" key="4">
    <citation type="submission" date="2025-05" db="UniProtKB">
        <authorList>
            <consortium name="EnsemblFungi"/>
        </authorList>
    </citation>
    <scope>IDENTIFICATION</scope>
    <source>
        <strain evidence="3">isolate 1-1 / race 1 (BBBD)</strain>
    </source>
</reference>
<keyword evidence="1" id="KW-1133">Transmembrane helix</keyword>
<organism evidence="2">
    <name type="scientific">Puccinia triticina (isolate 1-1 / race 1 (BBBD))</name>
    <name type="common">Brown leaf rust fungus</name>
    <dbReference type="NCBI Taxonomy" id="630390"/>
    <lineage>
        <taxon>Eukaryota</taxon>
        <taxon>Fungi</taxon>
        <taxon>Dikarya</taxon>
        <taxon>Basidiomycota</taxon>
        <taxon>Pucciniomycotina</taxon>
        <taxon>Pucciniomycetes</taxon>
        <taxon>Pucciniales</taxon>
        <taxon>Pucciniaceae</taxon>
        <taxon>Puccinia</taxon>
    </lineage>
</organism>
<keyword evidence="1" id="KW-0812">Transmembrane</keyword>
<evidence type="ECO:0000256" key="1">
    <source>
        <dbReference type="SAM" id="Phobius"/>
    </source>
</evidence>
<gene>
    <name evidence="2" type="ORF">PTTG_29209</name>
</gene>
<dbReference type="VEuPathDB" id="FungiDB:PTTG_29209"/>
<keyword evidence="1" id="KW-0472">Membrane</keyword>
<feature type="transmembrane region" description="Helical" evidence="1">
    <location>
        <begin position="188"/>
        <end position="209"/>
    </location>
</feature>
<evidence type="ECO:0000313" key="4">
    <source>
        <dbReference type="Proteomes" id="UP000005240"/>
    </source>
</evidence>
<name>A0A180G5Q9_PUCT1</name>
<reference evidence="3 4" key="3">
    <citation type="journal article" date="2017" name="G3 (Bethesda)">
        <title>Comparative analysis highlights variable genome content of wheat rusts and divergence of the mating loci.</title>
        <authorList>
            <person name="Cuomo C.A."/>
            <person name="Bakkeren G."/>
            <person name="Khalil H.B."/>
            <person name="Panwar V."/>
            <person name="Joly D."/>
            <person name="Linning R."/>
            <person name="Sakthikumar S."/>
            <person name="Song X."/>
            <person name="Adiconis X."/>
            <person name="Fan L."/>
            <person name="Goldberg J.M."/>
            <person name="Levin J.Z."/>
            <person name="Young S."/>
            <person name="Zeng Q."/>
            <person name="Anikster Y."/>
            <person name="Bruce M."/>
            <person name="Wang M."/>
            <person name="Yin C."/>
            <person name="McCallum B."/>
            <person name="Szabo L.J."/>
            <person name="Hulbert S."/>
            <person name="Chen X."/>
            <person name="Fellers J.P."/>
        </authorList>
    </citation>
    <scope>NUCLEOTIDE SEQUENCE</scope>
    <source>
        <strain evidence="3">isolate 1-1 / race 1 (BBBD)</strain>
        <strain evidence="4">Isolate 1-1 / race 1 (BBBD)</strain>
    </source>
</reference>
<accession>A0A180G5Q9</accession>
<keyword evidence="4" id="KW-1185">Reference proteome</keyword>
<feature type="transmembrane region" description="Helical" evidence="1">
    <location>
        <begin position="111"/>
        <end position="133"/>
    </location>
</feature>
<reference evidence="2" key="2">
    <citation type="submission" date="2016-05" db="EMBL/GenBank/DDBJ databases">
        <title>Comparative analysis highlights variable genome content of wheat rusts and divergence of the mating loci.</title>
        <authorList>
            <person name="Cuomo C.A."/>
            <person name="Bakkeren G."/>
            <person name="Szabo L."/>
            <person name="Khalil H."/>
            <person name="Joly D."/>
            <person name="Goldberg J."/>
            <person name="Young S."/>
            <person name="Zeng Q."/>
            <person name="Fellers J."/>
        </authorList>
    </citation>
    <scope>NUCLEOTIDE SEQUENCE [LARGE SCALE GENOMIC DNA]</scope>
    <source>
        <strain evidence="2">1-1 BBBD Race 1</strain>
    </source>
</reference>
<evidence type="ECO:0000313" key="2">
    <source>
        <dbReference type="EMBL" id="OAV87976.1"/>
    </source>
</evidence>
<feature type="transmembrane region" description="Helical" evidence="1">
    <location>
        <begin position="32"/>
        <end position="51"/>
    </location>
</feature>
<dbReference type="AlphaFoldDB" id="A0A180G5Q9"/>
<dbReference type="OrthoDB" id="2496582at2759"/>
<feature type="transmembrane region" description="Helical" evidence="1">
    <location>
        <begin position="221"/>
        <end position="243"/>
    </location>
</feature>
<dbReference type="Proteomes" id="UP000005240">
    <property type="component" value="Unassembled WGS sequence"/>
</dbReference>